<comment type="caution">
    <text evidence="7">The sequence shown here is derived from an EMBL/GenBank/DDBJ whole genome shotgun (WGS) entry which is preliminary data.</text>
</comment>
<dbReference type="PANTHER" id="PTHR13859">
    <property type="entry name" value="ATROPHIN-RELATED"/>
    <property type="match status" value="1"/>
</dbReference>
<keyword evidence="2" id="KW-0805">Transcription regulation</keyword>
<dbReference type="GO" id="GO:0005634">
    <property type="term" value="C:nucleus"/>
    <property type="evidence" value="ECO:0007669"/>
    <property type="project" value="UniProtKB-SubCell"/>
</dbReference>
<name>A0AAV7HPK5_DENCH</name>
<feature type="region of interest" description="Disordered" evidence="5">
    <location>
        <begin position="817"/>
        <end position="839"/>
    </location>
</feature>
<evidence type="ECO:0000256" key="1">
    <source>
        <dbReference type="ARBA" id="ARBA00004123"/>
    </source>
</evidence>
<evidence type="ECO:0000313" key="8">
    <source>
        <dbReference type="Proteomes" id="UP000775213"/>
    </source>
</evidence>
<comment type="subcellular location">
    <subcellularLocation>
        <location evidence="1">Nucleus</location>
    </subcellularLocation>
</comment>
<evidence type="ECO:0000259" key="6">
    <source>
        <dbReference type="PROSITE" id="PS51293"/>
    </source>
</evidence>
<sequence length="882" mass="97948">MDTSEHGSNGNHSAEPFDDDSPSSCLPEICDIYDESFPFPRVGEQYQVEIPVAETKSVLFQISYDDAKMPAIDKFGIGLAIPVHWVQRAVDNIKVKYEKEESSNVGIVGMKGSAHLLNTSSTQVDCKFNTRGSALENPELAGKLLQRFACNVEFLNSLHQDIHVAHPANHVVGDNGQKDYCLSLLQNRNLGDFYPLPGLPTLSWSDAEKQSFLLGLYIFGKNLVQVKKFMETKRMGDVLSFYYGKFYRSDEYHRWSECRKIRSRRSIHGQRMFRGWRQQELLSRILNSTCKEHQDTLLEATKTFNEGRATLEKFVSKIKTAVGLHVLVEAIGIGKGTQDLTGVALDHVRANPTISLHPEIPVGRACSSLTSADIIKFLTGDFRLSKARSNDLFWEAVWPRLLARGWHSEQPSDHGSLGFKNSLVFLVPGVKKFSRKRLVKGTHFFDSVSDVLSKVASDPKLLELDVEGVKSGSSVKEGNGWDADAKVCRNGSSSNQQRHCYLHPRRPSCNSERMKFTVVDTSLVQREGSFKVMEVRSLPLGVTSSYDPFADSQESRSESSSETEDSTDISDAEDDSNSGSVAEKKPEDNGTTQFELARTLIPFPNAATSNGYASDDKRFVRLKVDTVVELRCQNSWRVRSGQSNCSAPTIKRRNLTACNRGTDRRICSVIKNIQQDKREKISKPVRTKAAGTFFPDASPFQEKTNLYRNFIGQEVNGLAGMKNLPEDKLKSRTSFDLNNLPPDAVVAESSSNELKAEDLPQSSAGKQHVGNEVSIQNSNYVPADEHPSAGIRRQSTRNRPPTAKALEALASGLLGTKRSWRPSNSMSRPTRKARKTYKPASVAAANLGNLASSTLNMRVAEIVSKDYVESTSKGTREFLGVP</sequence>
<dbReference type="PROSITE" id="PS51293">
    <property type="entry name" value="SANT"/>
    <property type="match status" value="1"/>
</dbReference>
<dbReference type="InterPro" id="IPR057712">
    <property type="entry name" value="DUF7952"/>
</dbReference>
<protein>
    <recommendedName>
        <fullName evidence="6">SANT domain-containing protein</fullName>
    </recommendedName>
</protein>
<feature type="compositionally biased region" description="Polar residues" evidence="5">
    <location>
        <begin position="1"/>
        <end position="12"/>
    </location>
</feature>
<gene>
    <name evidence="7" type="ORF">IEQ34_000814</name>
</gene>
<keyword evidence="4" id="KW-0539">Nucleus</keyword>
<dbReference type="InterPro" id="IPR017884">
    <property type="entry name" value="SANT_dom"/>
</dbReference>
<evidence type="ECO:0000256" key="2">
    <source>
        <dbReference type="ARBA" id="ARBA00023015"/>
    </source>
</evidence>
<keyword evidence="3" id="KW-0804">Transcription</keyword>
<feature type="region of interest" description="Disordered" evidence="5">
    <location>
        <begin position="732"/>
        <end position="800"/>
    </location>
</feature>
<feature type="domain" description="SANT" evidence="6">
    <location>
        <begin position="204"/>
        <end position="250"/>
    </location>
</feature>
<feature type="compositionally biased region" description="Acidic residues" evidence="5">
    <location>
        <begin position="561"/>
        <end position="576"/>
    </location>
</feature>
<evidence type="ECO:0000256" key="3">
    <source>
        <dbReference type="ARBA" id="ARBA00023163"/>
    </source>
</evidence>
<dbReference type="Pfam" id="PF25826">
    <property type="entry name" value="DUF7952"/>
    <property type="match status" value="1"/>
</dbReference>
<dbReference type="PANTHER" id="PTHR13859:SF11">
    <property type="entry name" value="GRUNGE, ISOFORM J"/>
    <property type="match status" value="1"/>
</dbReference>
<dbReference type="Proteomes" id="UP000775213">
    <property type="component" value="Unassembled WGS sequence"/>
</dbReference>
<proteinExistence type="predicted"/>
<feature type="region of interest" description="Disordered" evidence="5">
    <location>
        <begin position="543"/>
        <end position="591"/>
    </location>
</feature>
<accession>A0AAV7HPK5</accession>
<dbReference type="InterPro" id="IPR009057">
    <property type="entry name" value="Homeodomain-like_sf"/>
</dbReference>
<feature type="region of interest" description="Disordered" evidence="5">
    <location>
        <begin position="1"/>
        <end position="23"/>
    </location>
</feature>
<keyword evidence="8" id="KW-1185">Reference proteome</keyword>
<dbReference type="InterPro" id="IPR056067">
    <property type="entry name" value="DUF7650"/>
</dbReference>
<evidence type="ECO:0000256" key="5">
    <source>
        <dbReference type="SAM" id="MobiDB-lite"/>
    </source>
</evidence>
<dbReference type="Pfam" id="PF24662">
    <property type="entry name" value="DUF7650"/>
    <property type="match status" value="1"/>
</dbReference>
<organism evidence="7 8">
    <name type="scientific">Dendrobium chrysotoxum</name>
    <name type="common">Orchid</name>
    <dbReference type="NCBI Taxonomy" id="161865"/>
    <lineage>
        <taxon>Eukaryota</taxon>
        <taxon>Viridiplantae</taxon>
        <taxon>Streptophyta</taxon>
        <taxon>Embryophyta</taxon>
        <taxon>Tracheophyta</taxon>
        <taxon>Spermatophyta</taxon>
        <taxon>Magnoliopsida</taxon>
        <taxon>Liliopsida</taxon>
        <taxon>Asparagales</taxon>
        <taxon>Orchidaceae</taxon>
        <taxon>Epidendroideae</taxon>
        <taxon>Malaxideae</taxon>
        <taxon>Dendrobiinae</taxon>
        <taxon>Dendrobium</taxon>
    </lineage>
</organism>
<dbReference type="Gene3D" id="1.10.10.60">
    <property type="entry name" value="Homeodomain-like"/>
    <property type="match status" value="1"/>
</dbReference>
<dbReference type="SUPFAM" id="SSF46689">
    <property type="entry name" value="Homeodomain-like"/>
    <property type="match status" value="1"/>
</dbReference>
<evidence type="ECO:0000313" key="7">
    <source>
        <dbReference type="EMBL" id="KAH0471091.1"/>
    </source>
</evidence>
<evidence type="ECO:0000256" key="4">
    <source>
        <dbReference type="ARBA" id="ARBA00023242"/>
    </source>
</evidence>
<reference evidence="7 8" key="1">
    <citation type="journal article" date="2021" name="Hortic Res">
        <title>Chromosome-scale assembly of the Dendrobium chrysotoxum genome enhances the understanding of orchid evolution.</title>
        <authorList>
            <person name="Zhang Y."/>
            <person name="Zhang G.Q."/>
            <person name="Zhang D."/>
            <person name="Liu X.D."/>
            <person name="Xu X.Y."/>
            <person name="Sun W.H."/>
            <person name="Yu X."/>
            <person name="Zhu X."/>
            <person name="Wang Z.W."/>
            <person name="Zhao X."/>
            <person name="Zhong W.Y."/>
            <person name="Chen H."/>
            <person name="Yin W.L."/>
            <person name="Huang T."/>
            <person name="Niu S.C."/>
            <person name="Liu Z.J."/>
        </authorList>
    </citation>
    <scope>NUCLEOTIDE SEQUENCE [LARGE SCALE GENOMIC DNA]</scope>
    <source>
        <strain evidence="7">Lindl</strain>
    </source>
</reference>
<dbReference type="AlphaFoldDB" id="A0AAV7HPK5"/>
<dbReference type="EMBL" id="JAGFBR010000001">
    <property type="protein sequence ID" value="KAH0471091.1"/>
    <property type="molecule type" value="Genomic_DNA"/>
</dbReference>
<dbReference type="GO" id="GO:0003714">
    <property type="term" value="F:transcription corepressor activity"/>
    <property type="evidence" value="ECO:0007669"/>
    <property type="project" value="TreeGrafter"/>
</dbReference>
<dbReference type="FunFam" id="1.10.10.60:FF:000374">
    <property type="entry name" value="Arginine-glutamic acid dipeptide repeat protein"/>
    <property type="match status" value="1"/>
</dbReference>